<accession>A0A7I8HVT1</accession>
<comment type="subcellular location">
    <subcellularLocation>
        <location evidence="1">Cell membrane</location>
        <topology evidence="1">Multi-pass membrane protein</topology>
    </subcellularLocation>
</comment>
<dbReference type="InterPro" id="IPR018385">
    <property type="entry name" value="C4_dicarb_anaerob_car-like"/>
</dbReference>
<evidence type="ECO:0000313" key="6">
    <source>
        <dbReference type="EMBL" id="GJA65533.1"/>
    </source>
</evidence>
<evidence type="ECO:0000256" key="5">
    <source>
        <dbReference type="ARBA" id="ARBA00023136"/>
    </source>
</evidence>
<keyword evidence="2" id="KW-1003">Cell membrane</keyword>
<evidence type="ECO:0000313" key="7">
    <source>
        <dbReference type="Proteomes" id="UP000886934"/>
    </source>
</evidence>
<reference evidence="6" key="1">
    <citation type="submission" date="2021-07" db="EMBL/GenBank/DDBJ databases">
        <title>Draft genome sequence of carbapenem-resistant Aeromonas spp. in Japan.</title>
        <authorList>
            <person name="Maehana S."/>
            <person name="Suzuki M."/>
            <person name="Kitasato H."/>
        </authorList>
    </citation>
    <scope>NUCLEOTIDE SEQUENCE</scope>
    <source>
        <strain evidence="6">KAM351</strain>
    </source>
</reference>
<protein>
    <submittedName>
        <fullName evidence="6">Uncharacterized protein</fullName>
    </submittedName>
</protein>
<name>A0A7I8HVT1_AERCA</name>
<sequence length="80" mass="8534">MPLMGPLADFSGISRDLVITAYQSASGWINLFAPTAAHLVAGLALARIPYDRFVRWVLPFIIGVGLITMAVLVAGALLHD</sequence>
<proteinExistence type="predicted"/>
<evidence type="ECO:0000256" key="4">
    <source>
        <dbReference type="ARBA" id="ARBA00022989"/>
    </source>
</evidence>
<keyword evidence="4" id="KW-1133">Transmembrane helix</keyword>
<keyword evidence="5" id="KW-0472">Membrane</keyword>
<dbReference type="Pfam" id="PF03606">
    <property type="entry name" value="DcuC"/>
    <property type="match status" value="1"/>
</dbReference>
<evidence type="ECO:0000256" key="3">
    <source>
        <dbReference type="ARBA" id="ARBA00022692"/>
    </source>
</evidence>
<comment type="caution">
    <text evidence="6">The sequence shown here is derived from an EMBL/GenBank/DDBJ whole genome shotgun (WGS) entry which is preliminary data.</text>
</comment>
<organism evidence="6 7">
    <name type="scientific">Aeromonas caviae</name>
    <name type="common">Aeromonas punctata</name>
    <dbReference type="NCBI Taxonomy" id="648"/>
    <lineage>
        <taxon>Bacteria</taxon>
        <taxon>Pseudomonadati</taxon>
        <taxon>Pseudomonadota</taxon>
        <taxon>Gammaproteobacteria</taxon>
        <taxon>Aeromonadales</taxon>
        <taxon>Aeromonadaceae</taxon>
        <taxon>Aeromonas</taxon>
    </lineage>
</organism>
<dbReference type="Proteomes" id="UP000886934">
    <property type="component" value="Unassembled WGS sequence"/>
</dbReference>
<dbReference type="AlphaFoldDB" id="A0A7I8HVT1"/>
<gene>
    <name evidence="6" type="ORF">KAM351_41440</name>
</gene>
<keyword evidence="3" id="KW-0812">Transmembrane</keyword>
<evidence type="ECO:0000256" key="2">
    <source>
        <dbReference type="ARBA" id="ARBA00022475"/>
    </source>
</evidence>
<dbReference type="GO" id="GO:0005886">
    <property type="term" value="C:plasma membrane"/>
    <property type="evidence" value="ECO:0007669"/>
    <property type="project" value="UniProtKB-SubCell"/>
</dbReference>
<evidence type="ECO:0000256" key="1">
    <source>
        <dbReference type="ARBA" id="ARBA00004651"/>
    </source>
</evidence>
<dbReference type="EMBL" id="BPNN01000099">
    <property type="protein sequence ID" value="GJA65533.1"/>
    <property type="molecule type" value="Genomic_DNA"/>
</dbReference>